<protein>
    <submittedName>
        <fullName evidence="11">HER117Wp</fullName>
    </submittedName>
</protein>
<evidence type="ECO:0000256" key="3">
    <source>
        <dbReference type="ARBA" id="ARBA00022771"/>
    </source>
</evidence>
<dbReference type="Gene3D" id="1.10.150.60">
    <property type="entry name" value="ARID DNA-binding domain"/>
    <property type="match status" value="1"/>
</dbReference>
<dbReference type="GO" id="GO:0000785">
    <property type="term" value="C:chromatin"/>
    <property type="evidence" value="ECO:0007669"/>
    <property type="project" value="TreeGrafter"/>
</dbReference>
<dbReference type="InterPro" id="IPR019787">
    <property type="entry name" value="Znf_PHD-finger"/>
</dbReference>
<keyword evidence="5" id="KW-0539">Nucleus</keyword>
<dbReference type="Gene3D" id="3.30.40.10">
    <property type="entry name" value="Zinc/RING finger domain, C3HC4 (zinc finger)"/>
    <property type="match status" value="1"/>
</dbReference>
<dbReference type="InterPro" id="IPR011011">
    <property type="entry name" value="Znf_FYVE_PHD"/>
</dbReference>
<feature type="domain" description="PHD-type" evidence="8">
    <location>
        <begin position="1294"/>
        <end position="1346"/>
    </location>
</feature>
<dbReference type="InterPro" id="IPR003347">
    <property type="entry name" value="JmjC_dom"/>
</dbReference>
<dbReference type="PROSITE" id="PS50016">
    <property type="entry name" value="ZF_PHD_2"/>
    <property type="match status" value="1"/>
</dbReference>
<dbReference type="InterPro" id="IPR013637">
    <property type="entry name" value="Lys_sp_deMease-like_dom"/>
</dbReference>
<dbReference type="Pfam" id="PF01388">
    <property type="entry name" value="ARID"/>
    <property type="match status" value="1"/>
</dbReference>
<feature type="region of interest" description="Disordered" evidence="7">
    <location>
        <begin position="653"/>
        <end position="675"/>
    </location>
</feature>
<evidence type="ECO:0000259" key="10">
    <source>
        <dbReference type="PROSITE" id="PS51184"/>
    </source>
</evidence>
<reference evidence="11 12" key="1">
    <citation type="submission" date="2016-01" db="EMBL/GenBank/DDBJ databases">
        <title>Genome sequence of the yeast Holleya sinecauda.</title>
        <authorList>
            <person name="Dietrich F.S."/>
        </authorList>
    </citation>
    <scope>NUCLEOTIDE SEQUENCE [LARGE SCALE GENOMIC DNA]</scope>
    <source>
        <strain evidence="11 12">ATCC 58844</strain>
    </source>
</reference>
<keyword evidence="3 6" id="KW-0863">Zinc-finger</keyword>
<dbReference type="OrthoDB" id="1678912at2759"/>
<dbReference type="PANTHER" id="PTHR10694">
    <property type="entry name" value="LYSINE-SPECIFIC DEMETHYLASE"/>
    <property type="match status" value="1"/>
</dbReference>
<dbReference type="GO" id="GO:0010468">
    <property type="term" value="P:regulation of gene expression"/>
    <property type="evidence" value="ECO:0007669"/>
    <property type="project" value="TreeGrafter"/>
</dbReference>
<organism evidence="11 12">
    <name type="scientific">Eremothecium sinecaudum</name>
    <dbReference type="NCBI Taxonomy" id="45286"/>
    <lineage>
        <taxon>Eukaryota</taxon>
        <taxon>Fungi</taxon>
        <taxon>Dikarya</taxon>
        <taxon>Ascomycota</taxon>
        <taxon>Saccharomycotina</taxon>
        <taxon>Saccharomycetes</taxon>
        <taxon>Saccharomycetales</taxon>
        <taxon>Saccharomycetaceae</taxon>
        <taxon>Eremothecium</taxon>
    </lineage>
</organism>
<dbReference type="SUPFAM" id="SSF57903">
    <property type="entry name" value="FYVE/PHD zinc finger"/>
    <property type="match status" value="1"/>
</dbReference>
<dbReference type="InterPro" id="IPR036431">
    <property type="entry name" value="ARID_dom_sf"/>
</dbReference>
<dbReference type="GO" id="GO:0003677">
    <property type="term" value="F:DNA binding"/>
    <property type="evidence" value="ECO:0007669"/>
    <property type="project" value="InterPro"/>
</dbReference>
<dbReference type="RefSeq" id="XP_017988392.1">
    <property type="nucleotide sequence ID" value="XM_018132903.1"/>
</dbReference>
<dbReference type="STRING" id="45286.A0A0X8HTY7"/>
<dbReference type="Pfam" id="PF02373">
    <property type="entry name" value="JmjC"/>
    <property type="match status" value="2"/>
</dbReference>
<comment type="subcellular location">
    <subcellularLocation>
        <location evidence="1">Nucleus</location>
    </subcellularLocation>
</comment>
<feature type="region of interest" description="Disordered" evidence="7">
    <location>
        <begin position="1520"/>
        <end position="1543"/>
    </location>
</feature>
<dbReference type="InterPro" id="IPR013083">
    <property type="entry name" value="Znf_RING/FYVE/PHD"/>
</dbReference>
<dbReference type="SMART" id="SM01014">
    <property type="entry name" value="ARID"/>
    <property type="match status" value="1"/>
</dbReference>
<dbReference type="PROSITE" id="PS01359">
    <property type="entry name" value="ZF_PHD_1"/>
    <property type="match status" value="1"/>
</dbReference>
<sequence>MTTASVHDNAISETAVNLIRSPTIKSGYKSVACGPNQVQVETTDVPASDTKAVNELSACRHLYGGAPKTSRFMKSLDTSSNAQLNAHTYNPYLYTQHKTRPNAPFYVLHVKSKQLIDSQNIEGPKVGSINGYEYTIKAGSVPTFKIKKSVIPSPSAFYETVKDIGEEFGAIILNIEDDISASEKDSDLSSVSSTLNEFSLDTEYFWFKARKQYLNSFKSENKKKLDFHRRLFKFYKEFAAEADTAAKPKVIGKVPSIDKRTLDLYRLRNCVLLRGGFKAVCEKKLWAQLGRELGYSGRIMSSLSTSLRSAYAKVFSDYDKWEEDQSNNKFDEQPSSVNLDGTNFAADSMENNGESNKKRTFEDSKDEMPTEDMQQEKKSRLAKVKAYHVGSSCAEYTRIRDIKACKGIETNFERVTEGFLNLTEPKASLPNYNFSFWQSGMEIYDKSSHENMNSPIYNLRQYYEKSLRHLEVVESMYKNISSKVFLEDDKIEQMAFEKMFFDILADPNLSFDVDTGIDLPSIVHGSGFRTISKSNNNIKDILDPWNFNNIPLSKDSLFQFLDIDYGNLTRPKLNVGMLFSTKGWSIGDQFLPEINYNYLGSSLLWYIVPPESQEAFEKLVLEINSILNTPNDDQENIEPDLRRSEVFKSYAETNPSSPVTTISRRSRAHEAYTTKDKKSTSASYLLPNDLQLHPDDLAARGIKVYKACQNANSFILFFPRSYHTSISTGFHVSESCYLAPQSWLKNLEPSKRWFSERQMLQSVNSFEFLKNIVENSNEERLVKEAKELLIPMINEELKLREVFVGMFPEIYLISNDFDFISDEDLSFTFPSKVVIVADAGEQFTMSLSSFLSQIKKNDNTYMLFSKEISYSNLHCHVYYSTEALQCLLNDITAEGKSEKHPVEKVADLVLKRYSGSRIPLSILESLLRRHQTTTDPQLLEVKQYIEHIQPMILQCRGFLERMNISNIVSVDYGSGFNLNELPALRFNCTADELETLCKELRPLSVEFVELNSVFQTLRRFKEFQEISVSALSAKDLNQMKLAYGYGAELGIKSNYLDSLATSIIQIGWLDTYDLAIVHRSPSCYENYEDYNLRSMYNFLKIGVRYLDHNVHQEKLERLSNILKRSQEIIDIINGFFKKKNYKVPIQQLEFIMDSLNNEFIPLEPEVVSSLWKLAEGVREVKHKFIPSCSRLSVNENASKLATYLKTLDNDALKYIPYFNGSEQDLRMSAGDISMEEYPAFFGRYLKESKTWTQTLGKLIPNWRTSLDSILDHTRRCLDIAHDVFYTSEMAHNQSVYCFCRNGDIGSTMVECEICREWYHISCINDGNWSLPPDDKSAFLCTVCSPIPIEQKTKKLDIHHLLELLHSSVTLKIIPDRLVLHKLFAIFECVLKFRGKLQSECEDLSSAEFHEKAKFYLRKLQGAGCQMTAEITQLQNTIKNDDLNAIAKLRASNRTIVTGYEALLNSPKDNNDVKQSDATDCSLLKHNSMISSHNPESPTTSFNDSVISVSTGISDKLTQINTHNNPISSMEPVSDGKDDTSNMGKVIPKRIGIADLLSPLPEN</sequence>
<feature type="region of interest" description="Disordered" evidence="7">
    <location>
        <begin position="342"/>
        <end position="379"/>
    </location>
</feature>
<dbReference type="PROSITE" id="PS51011">
    <property type="entry name" value="ARID"/>
    <property type="match status" value="1"/>
</dbReference>
<evidence type="ECO:0000313" key="12">
    <source>
        <dbReference type="Proteomes" id="UP000243052"/>
    </source>
</evidence>
<dbReference type="GO" id="GO:0008270">
    <property type="term" value="F:zinc ion binding"/>
    <property type="evidence" value="ECO:0007669"/>
    <property type="project" value="UniProtKB-KW"/>
</dbReference>
<dbReference type="GeneID" id="28724685"/>
<evidence type="ECO:0000256" key="2">
    <source>
        <dbReference type="ARBA" id="ARBA00022723"/>
    </source>
</evidence>
<dbReference type="GO" id="GO:0006338">
    <property type="term" value="P:chromatin remodeling"/>
    <property type="evidence" value="ECO:0007669"/>
    <property type="project" value="TreeGrafter"/>
</dbReference>
<dbReference type="PANTHER" id="PTHR10694:SF113">
    <property type="entry name" value="PROTEIN JUMONJI"/>
    <property type="match status" value="1"/>
</dbReference>
<accession>A0A0X8HTY7</accession>
<evidence type="ECO:0000259" key="8">
    <source>
        <dbReference type="PROSITE" id="PS50016"/>
    </source>
</evidence>
<evidence type="ECO:0000256" key="4">
    <source>
        <dbReference type="ARBA" id="ARBA00022833"/>
    </source>
</evidence>
<dbReference type="InterPro" id="IPR019786">
    <property type="entry name" value="Zinc_finger_PHD-type_CS"/>
</dbReference>
<gene>
    <name evidence="11" type="ORF">AW171_hschr53346</name>
</gene>
<name>A0A0X8HTY7_9SACH</name>
<keyword evidence="4" id="KW-0862">Zinc</keyword>
<dbReference type="GO" id="GO:0005634">
    <property type="term" value="C:nucleus"/>
    <property type="evidence" value="ECO:0007669"/>
    <property type="project" value="UniProtKB-SubCell"/>
</dbReference>
<dbReference type="PROSITE" id="PS51184">
    <property type="entry name" value="JMJC"/>
    <property type="match status" value="1"/>
</dbReference>
<dbReference type="SMART" id="SM00249">
    <property type="entry name" value="PHD"/>
    <property type="match status" value="1"/>
</dbReference>
<dbReference type="Proteomes" id="UP000243052">
    <property type="component" value="Chromosome v"/>
</dbReference>
<dbReference type="FunFam" id="3.30.40.10:FF:000776">
    <property type="entry name" value="Ecm5p"/>
    <property type="match status" value="1"/>
</dbReference>
<proteinExistence type="predicted"/>
<evidence type="ECO:0000256" key="7">
    <source>
        <dbReference type="SAM" id="MobiDB-lite"/>
    </source>
</evidence>
<feature type="compositionally biased region" description="Basic and acidic residues" evidence="7">
    <location>
        <begin position="355"/>
        <end position="379"/>
    </location>
</feature>
<dbReference type="Pfam" id="PF08429">
    <property type="entry name" value="PLU-1"/>
    <property type="match status" value="1"/>
</dbReference>
<feature type="domain" description="JmjC" evidence="10">
    <location>
        <begin position="539"/>
        <end position="755"/>
    </location>
</feature>
<dbReference type="InterPro" id="IPR001606">
    <property type="entry name" value="ARID_dom"/>
</dbReference>
<dbReference type="Gene3D" id="2.60.120.650">
    <property type="entry name" value="Cupin"/>
    <property type="match status" value="1"/>
</dbReference>
<keyword evidence="2" id="KW-0479">Metal-binding</keyword>
<dbReference type="InterPro" id="IPR001965">
    <property type="entry name" value="Znf_PHD"/>
</dbReference>
<dbReference type="CDD" id="cd16100">
    <property type="entry name" value="ARID"/>
    <property type="match status" value="1"/>
</dbReference>
<feature type="domain" description="ARID" evidence="9">
    <location>
        <begin position="221"/>
        <end position="323"/>
    </location>
</feature>
<evidence type="ECO:0000259" key="9">
    <source>
        <dbReference type="PROSITE" id="PS51011"/>
    </source>
</evidence>
<dbReference type="SMART" id="SM00501">
    <property type="entry name" value="BRIGHT"/>
    <property type="match status" value="1"/>
</dbReference>
<dbReference type="CDD" id="cd15518">
    <property type="entry name" value="PHD_Ecm5p_Lid2p_like"/>
    <property type="match status" value="1"/>
</dbReference>
<dbReference type="EMBL" id="CP014245">
    <property type="protein sequence ID" value="AMD21396.1"/>
    <property type="molecule type" value="Genomic_DNA"/>
</dbReference>
<keyword evidence="12" id="KW-1185">Reference proteome</keyword>
<evidence type="ECO:0000313" key="11">
    <source>
        <dbReference type="EMBL" id="AMD21396.1"/>
    </source>
</evidence>
<feature type="compositionally biased region" description="Polar residues" evidence="7">
    <location>
        <begin position="653"/>
        <end position="663"/>
    </location>
</feature>
<evidence type="ECO:0000256" key="5">
    <source>
        <dbReference type="ARBA" id="ARBA00023242"/>
    </source>
</evidence>
<dbReference type="Pfam" id="PF00628">
    <property type="entry name" value="PHD"/>
    <property type="match status" value="1"/>
</dbReference>
<dbReference type="SUPFAM" id="SSF46774">
    <property type="entry name" value="ARID-like"/>
    <property type="match status" value="1"/>
</dbReference>
<dbReference type="SMART" id="SM00558">
    <property type="entry name" value="JmjC"/>
    <property type="match status" value="1"/>
</dbReference>
<evidence type="ECO:0000256" key="1">
    <source>
        <dbReference type="ARBA" id="ARBA00004123"/>
    </source>
</evidence>
<evidence type="ECO:0000256" key="6">
    <source>
        <dbReference type="PROSITE-ProRule" id="PRU00146"/>
    </source>
</evidence>